<dbReference type="PANTHER" id="PTHR48098:SF6">
    <property type="entry name" value="FERRI-BACILLIBACTIN ESTERASE BESA"/>
    <property type="match status" value="1"/>
</dbReference>
<comment type="caution">
    <text evidence="1">The sequence shown here is derived from an EMBL/GenBank/DDBJ whole genome shotgun (WGS) entry which is preliminary data.</text>
</comment>
<dbReference type="Proteomes" id="UP001530400">
    <property type="component" value="Unassembled WGS sequence"/>
</dbReference>
<sequence>MKSRQTLCLLVSTWQASAYISDNDVLRSSRLHKQQVPARIPTPPFPDGPCNGRVVTIPGEALYKDDKSFFNSINPFATWKDVVLPKRDVDAWLPNEYDSIEFKAEEFPVLYCHDGQNAMSDSKSWTGTSWRLTGAISRLHEHSMLSIPTPPIIVMIPCGQGFTDFPPSNQRHSEYGDMMLPISQAHGHFVANVLHPYVRNKFRVKDGPDHIYAIGSSLGGQASLQLLLRYPEIFGGAACLSPCFQAGTIAAIVANLVQENSDGMRSLKSKKIYLDNGGDTDDKRVPMFDVMDHFTLNDNWYNPGFWWLDTQLQPTIDAVRWTLERGNVDHMYKKFPGKYKIIP</sequence>
<dbReference type="InterPro" id="IPR000801">
    <property type="entry name" value="Esterase-like"/>
</dbReference>
<evidence type="ECO:0008006" key="3">
    <source>
        <dbReference type="Google" id="ProtNLM"/>
    </source>
</evidence>
<dbReference type="InterPro" id="IPR050583">
    <property type="entry name" value="Mycobacterial_A85_antigen"/>
</dbReference>
<dbReference type="PANTHER" id="PTHR48098">
    <property type="entry name" value="ENTEROCHELIN ESTERASE-RELATED"/>
    <property type="match status" value="1"/>
</dbReference>
<proteinExistence type="predicted"/>
<gene>
    <name evidence="1" type="ORF">ACHAWO_011831</name>
</gene>
<dbReference type="AlphaFoldDB" id="A0ABD3PKU4"/>
<evidence type="ECO:0000313" key="1">
    <source>
        <dbReference type="EMBL" id="KAL3788615.1"/>
    </source>
</evidence>
<dbReference type="SUPFAM" id="SSF53474">
    <property type="entry name" value="alpha/beta-Hydrolases"/>
    <property type="match status" value="1"/>
</dbReference>
<dbReference type="EMBL" id="JALLPJ020000557">
    <property type="protein sequence ID" value="KAL3788615.1"/>
    <property type="molecule type" value="Genomic_DNA"/>
</dbReference>
<dbReference type="InterPro" id="IPR029058">
    <property type="entry name" value="AB_hydrolase_fold"/>
</dbReference>
<accession>A0ABD3PKU4</accession>
<keyword evidence="2" id="KW-1185">Reference proteome</keyword>
<dbReference type="Pfam" id="PF00756">
    <property type="entry name" value="Esterase"/>
    <property type="match status" value="1"/>
</dbReference>
<dbReference type="Gene3D" id="3.40.50.1820">
    <property type="entry name" value="alpha/beta hydrolase"/>
    <property type="match status" value="1"/>
</dbReference>
<organism evidence="1 2">
    <name type="scientific">Cyclotella atomus</name>
    <dbReference type="NCBI Taxonomy" id="382360"/>
    <lineage>
        <taxon>Eukaryota</taxon>
        <taxon>Sar</taxon>
        <taxon>Stramenopiles</taxon>
        <taxon>Ochrophyta</taxon>
        <taxon>Bacillariophyta</taxon>
        <taxon>Coscinodiscophyceae</taxon>
        <taxon>Thalassiosirophycidae</taxon>
        <taxon>Stephanodiscales</taxon>
        <taxon>Stephanodiscaceae</taxon>
        <taxon>Cyclotella</taxon>
    </lineage>
</organism>
<name>A0ABD3PKU4_9STRA</name>
<protein>
    <recommendedName>
        <fullName evidence="3">Esterase</fullName>
    </recommendedName>
</protein>
<reference evidence="1 2" key="1">
    <citation type="submission" date="2024-10" db="EMBL/GenBank/DDBJ databases">
        <title>Updated reference genomes for cyclostephanoid diatoms.</title>
        <authorList>
            <person name="Roberts W.R."/>
            <person name="Alverson A.J."/>
        </authorList>
    </citation>
    <scope>NUCLEOTIDE SEQUENCE [LARGE SCALE GENOMIC DNA]</scope>
    <source>
        <strain evidence="1 2">AJA010-31</strain>
    </source>
</reference>
<evidence type="ECO:0000313" key="2">
    <source>
        <dbReference type="Proteomes" id="UP001530400"/>
    </source>
</evidence>